<evidence type="ECO:0000256" key="8">
    <source>
        <dbReference type="ARBA" id="ARBA00047899"/>
    </source>
</evidence>
<keyword evidence="6" id="KW-0418">Kinase</keyword>
<feature type="region of interest" description="Disordered" evidence="11">
    <location>
        <begin position="426"/>
        <end position="454"/>
    </location>
</feature>
<dbReference type="GO" id="GO:0005524">
    <property type="term" value="F:ATP binding"/>
    <property type="evidence" value="ECO:0007669"/>
    <property type="project" value="UniProtKB-KW"/>
</dbReference>
<dbReference type="PROSITE" id="PS50157">
    <property type="entry name" value="ZINC_FINGER_C2H2_2"/>
    <property type="match status" value="1"/>
</dbReference>
<feature type="region of interest" description="Disordered" evidence="11">
    <location>
        <begin position="376"/>
        <end position="412"/>
    </location>
</feature>
<dbReference type="EC" id="2.7.11.1" evidence="2"/>
<dbReference type="PROSITE" id="PS00108">
    <property type="entry name" value="PROTEIN_KINASE_ST"/>
    <property type="match status" value="1"/>
</dbReference>
<dbReference type="PANTHER" id="PTHR44899">
    <property type="entry name" value="CAMK FAMILY PROTEIN KINASE"/>
    <property type="match status" value="1"/>
</dbReference>
<evidence type="ECO:0000256" key="6">
    <source>
        <dbReference type="ARBA" id="ARBA00022777"/>
    </source>
</evidence>
<dbReference type="GO" id="GO:0008270">
    <property type="term" value="F:zinc ion binding"/>
    <property type="evidence" value="ECO:0007669"/>
    <property type="project" value="UniProtKB-KW"/>
</dbReference>
<keyword evidence="15" id="KW-1185">Reference proteome</keyword>
<evidence type="ECO:0000259" key="12">
    <source>
        <dbReference type="PROSITE" id="PS50011"/>
    </source>
</evidence>
<reference evidence="14" key="1">
    <citation type="journal article" date="2023" name="Mol. Biol. Evol.">
        <title>Third-Generation Sequencing Reveals the Adaptive Role of the Epigenome in Three Deep-Sea Polychaetes.</title>
        <authorList>
            <person name="Perez M."/>
            <person name="Aroh O."/>
            <person name="Sun Y."/>
            <person name="Lan Y."/>
            <person name="Juniper S.K."/>
            <person name="Young C.R."/>
            <person name="Angers B."/>
            <person name="Qian P.Y."/>
        </authorList>
    </citation>
    <scope>NUCLEOTIDE SEQUENCE</scope>
    <source>
        <strain evidence="14">R07B-5</strain>
    </source>
</reference>
<dbReference type="Pfam" id="PF00069">
    <property type="entry name" value="Pkinase"/>
    <property type="match status" value="1"/>
</dbReference>
<evidence type="ECO:0000256" key="11">
    <source>
        <dbReference type="SAM" id="MobiDB-lite"/>
    </source>
</evidence>
<dbReference type="Gene3D" id="1.10.510.10">
    <property type="entry name" value="Transferase(Phosphotransferase) domain 1"/>
    <property type="match status" value="1"/>
</dbReference>
<dbReference type="EMBL" id="JAODUO010000205">
    <property type="protein sequence ID" value="KAK2186320.1"/>
    <property type="molecule type" value="Genomic_DNA"/>
</dbReference>
<dbReference type="Gene3D" id="3.30.200.20">
    <property type="entry name" value="Phosphorylase Kinase, domain 1"/>
    <property type="match status" value="1"/>
</dbReference>
<dbReference type="CDD" id="cd08215">
    <property type="entry name" value="STKc_Nek"/>
    <property type="match status" value="1"/>
</dbReference>
<dbReference type="SUPFAM" id="SSF56112">
    <property type="entry name" value="Protein kinase-like (PK-like)"/>
    <property type="match status" value="1"/>
</dbReference>
<feature type="domain" description="Protein kinase" evidence="12">
    <location>
        <begin position="4"/>
        <end position="252"/>
    </location>
</feature>
<evidence type="ECO:0000256" key="3">
    <source>
        <dbReference type="ARBA" id="ARBA00022527"/>
    </source>
</evidence>
<feature type="domain" description="C2H2-type" evidence="13">
    <location>
        <begin position="352"/>
        <end position="382"/>
    </location>
</feature>
<sequence length="573" mass="64092">MEDYNTVTRIGNGTCGDVYLVRQKKTKKLYAMKQIKLDESKKTRTKEAVMREAKILSKLKHPFIVAYQTSFFDEEMEHLLILQDYCDGGTLDDKIIEASRWFFQITMAVEYMHSKKILHRDLKTQNVFTTKSGKTCKLGDFGIAKMLDTAIDVAKTCVGTPMYLAPEMCQDIPYSSKADVWALGCLLHEMCSLKPPFDSPNLINLFYKIIRAEYEPLPSHYSPALLGIVEALLVKTPDERPSARQVLNLPYVKDMLSKFIEGTEYRMQLKALASVRDPPVKDALVKDTVQNGAVQSKDAGTEHDKVPHSLPVAGTTESDDLKEVIAPDNSECGTTMCKQTDSGIAGTQAPTFQCDRCGKTFRMKCWLNKHTRQKRCARGDNDSDYNWSSEDEDHPVTATKSDQGELCPADYDDDFEHLSLSSADSLCDDDEEIPEDLPPGSHTSDDSNSDAEEVIEEECVDDYADDFEEYDSDEDLDEIISRAKDVHSGRPPSQDIIVDDTPNEFVSSCKVLLEEHCIASLGQEKYNELTQRGGTVPDLTECNTSETGHHGIAAELLQTCYLVNELMVSGPVV</sequence>
<dbReference type="InterPro" id="IPR013087">
    <property type="entry name" value="Znf_C2H2_type"/>
</dbReference>
<dbReference type="GO" id="GO:0004674">
    <property type="term" value="F:protein serine/threonine kinase activity"/>
    <property type="evidence" value="ECO:0007669"/>
    <property type="project" value="UniProtKB-KW"/>
</dbReference>
<evidence type="ECO:0000256" key="10">
    <source>
        <dbReference type="PROSITE-ProRule" id="PRU00042"/>
    </source>
</evidence>
<dbReference type="SMART" id="SM00220">
    <property type="entry name" value="S_TKc"/>
    <property type="match status" value="1"/>
</dbReference>
<name>A0AAD9UEH1_RIDPI</name>
<keyword evidence="4" id="KW-0808">Transferase</keyword>
<evidence type="ECO:0000256" key="7">
    <source>
        <dbReference type="ARBA" id="ARBA00022840"/>
    </source>
</evidence>
<keyword evidence="10" id="KW-0479">Metal-binding</keyword>
<evidence type="ECO:0000256" key="9">
    <source>
        <dbReference type="ARBA" id="ARBA00048679"/>
    </source>
</evidence>
<dbReference type="InterPro" id="IPR011009">
    <property type="entry name" value="Kinase-like_dom_sf"/>
</dbReference>
<dbReference type="InterPro" id="IPR000719">
    <property type="entry name" value="Prot_kinase_dom"/>
</dbReference>
<organism evidence="14 15">
    <name type="scientific">Ridgeia piscesae</name>
    <name type="common">Tubeworm</name>
    <dbReference type="NCBI Taxonomy" id="27915"/>
    <lineage>
        <taxon>Eukaryota</taxon>
        <taxon>Metazoa</taxon>
        <taxon>Spiralia</taxon>
        <taxon>Lophotrochozoa</taxon>
        <taxon>Annelida</taxon>
        <taxon>Polychaeta</taxon>
        <taxon>Sedentaria</taxon>
        <taxon>Canalipalpata</taxon>
        <taxon>Sabellida</taxon>
        <taxon>Siboglinidae</taxon>
        <taxon>Ridgeia</taxon>
    </lineage>
</organism>
<evidence type="ECO:0000256" key="2">
    <source>
        <dbReference type="ARBA" id="ARBA00012513"/>
    </source>
</evidence>
<gene>
    <name evidence="14" type="ORF">NP493_206g04021</name>
</gene>
<dbReference type="InterPro" id="IPR051131">
    <property type="entry name" value="NEK_Ser/Thr_kinase_NIMA"/>
</dbReference>
<dbReference type="Proteomes" id="UP001209878">
    <property type="component" value="Unassembled WGS sequence"/>
</dbReference>
<dbReference type="InterPro" id="IPR008271">
    <property type="entry name" value="Ser/Thr_kinase_AS"/>
</dbReference>
<keyword evidence="7" id="KW-0067">ATP-binding</keyword>
<keyword evidence="5" id="KW-0547">Nucleotide-binding</keyword>
<evidence type="ECO:0000256" key="1">
    <source>
        <dbReference type="ARBA" id="ARBA00010886"/>
    </source>
</evidence>
<evidence type="ECO:0000313" key="15">
    <source>
        <dbReference type="Proteomes" id="UP001209878"/>
    </source>
</evidence>
<keyword evidence="10" id="KW-0863">Zinc-finger</keyword>
<evidence type="ECO:0000259" key="13">
    <source>
        <dbReference type="PROSITE" id="PS50157"/>
    </source>
</evidence>
<evidence type="ECO:0000313" key="14">
    <source>
        <dbReference type="EMBL" id="KAK2186320.1"/>
    </source>
</evidence>
<evidence type="ECO:0000256" key="5">
    <source>
        <dbReference type="ARBA" id="ARBA00022741"/>
    </source>
</evidence>
<keyword evidence="10" id="KW-0862">Zinc</keyword>
<comment type="similarity">
    <text evidence="1">Belongs to the protein kinase superfamily. NEK Ser/Thr protein kinase family. NIMA subfamily.</text>
</comment>
<comment type="catalytic activity">
    <reaction evidence="8">
        <text>L-threonyl-[protein] + ATP = O-phospho-L-threonyl-[protein] + ADP + H(+)</text>
        <dbReference type="Rhea" id="RHEA:46608"/>
        <dbReference type="Rhea" id="RHEA-COMP:11060"/>
        <dbReference type="Rhea" id="RHEA-COMP:11605"/>
        <dbReference type="ChEBI" id="CHEBI:15378"/>
        <dbReference type="ChEBI" id="CHEBI:30013"/>
        <dbReference type="ChEBI" id="CHEBI:30616"/>
        <dbReference type="ChEBI" id="CHEBI:61977"/>
        <dbReference type="ChEBI" id="CHEBI:456216"/>
        <dbReference type="EC" id="2.7.11.1"/>
    </reaction>
</comment>
<protein>
    <recommendedName>
        <fullName evidence="2">non-specific serine/threonine protein kinase</fullName>
        <ecNumber evidence="2">2.7.11.1</ecNumber>
    </recommendedName>
</protein>
<keyword evidence="3" id="KW-0723">Serine/threonine-protein kinase</keyword>
<feature type="compositionally biased region" description="Acidic residues" evidence="11">
    <location>
        <begin position="426"/>
        <end position="435"/>
    </location>
</feature>
<accession>A0AAD9UEH1</accession>
<comment type="caution">
    <text evidence="14">The sequence shown here is derived from an EMBL/GenBank/DDBJ whole genome shotgun (WGS) entry which is preliminary data.</text>
</comment>
<evidence type="ECO:0000256" key="4">
    <source>
        <dbReference type="ARBA" id="ARBA00022679"/>
    </source>
</evidence>
<dbReference type="PROSITE" id="PS50011">
    <property type="entry name" value="PROTEIN_KINASE_DOM"/>
    <property type="match status" value="1"/>
</dbReference>
<proteinExistence type="inferred from homology"/>
<dbReference type="AlphaFoldDB" id="A0AAD9UEH1"/>
<comment type="catalytic activity">
    <reaction evidence="9">
        <text>L-seryl-[protein] + ATP = O-phospho-L-seryl-[protein] + ADP + H(+)</text>
        <dbReference type="Rhea" id="RHEA:17989"/>
        <dbReference type="Rhea" id="RHEA-COMP:9863"/>
        <dbReference type="Rhea" id="RHEA-COMP:11604"/>
        <dbReference type="ChEBI" id="CHEBI:15378"/>
        <dbReference type="ChEBI" id="CHEBI:29999"/>
        <dbReference type="ChEBI" id="CHEBI:30616"/>
        <dbReference type="ChEBI" id="CHEBI:83421"/>
        <dbReference type="ChEBI" id="CHEBI:456216"/>
        <dbReference type="EC" id="2.7.11.1"/>
    </reaction>
</comment>
<dbReference type="PANTHER" id="PTHR44899:SF3">
    <property type="entry name" value="SERINE_THREONINE-PROTEIN KINASE NEK1"/>
    <property type="match status" value="1"/>
</dbReference>
<feature type="region of interest" description="Disordered" evidence="11">
    <location>
        <begin position="294"/>
        <end position="322"/>
    </location>
</feature>